<keyword evidence="1" id="KW-0175">Coiled coil</keyword>
<proteinExistence type="predicted"/>
<sequence length="318" mass="37517">MAKPKIFLSSTYYDLKHIRSSIEGFIETLGYDVTLSEKGGIAYNPDIPLDESCYREAKNSDIFVLIIGGRYGSPRSEEKGDKKLFYERYESVTKMEFESALAKEIPLYILIDKSVKAEYETFKNNKENKTIKYAHVDSVNIFHFIERILNLKRNNPVKEFENHTEIEFWLKAQWAGMFQELIRNRKEQAEISELSNQVAELSSLNQTLKSYLEEIVTTTSKDKGSDLIKREEEKLIERRKLQKFKEHKMAINLMDSFDYKSMEEFMDYFEKVKSLKELANRMNKVYGNDIDLVKHWKSNTVFKQMNELRDIIGKPHFK</sequence>
<accession>A0ABS6W706</accession>
<evidence type="ECO:0000256" key="1">
    <source>
        <dbReference type="SAM" id="Coils"/>
    </source>
</evidence>
<comment type="caution">
    <text evidence="3">The sequence shown here is derived from an EMBL/GenBank/DDBJ whole genome shotgun (WGS) entry which is preliminary data.</text>
</comment>
<organism evidence="3 4">
    <name type="scientific">Mesonia aestuariivivens</name>
    <dbReference type="NCBI Taxonomy" id="2796128"/>
    <lineage>
        <taxon>Bacteria</taxon>
        <taxon>Pseudomonadati</taxon>
        <taxon>Bacteroidota</taxon>
        <taxon>Flavobacteriia</taxon>
        <taxon>Flavobacteriales</taxon>
        <taxon>Flavobacteriaceae</taxon>
        <taxon>Mesonia</taxon>
    </lineage>
</organism>
<evidence type="ECO:0000313" key="3">
    <source>
        <dbReference type="EMBL" id="MBW2962908.1"/>
    </source>
</evidence>
<dbReference type="Pfam" id="PF13271">
    <property type="entry name" value="DUF4062"/>
    <property type="match status" value="1"/>
</dbReference>
<name>A0ABS6W706_9FLAO</name>
<dbReference type="Proteomes" id="UP000719267">
    <property type="component" value="Unassembled WGS sequence"/>
</dbReference>
<evidence type="ECO:0000259" key="2">
    <source>
        <dbReference type="Pfam" id="PF13271"/>
    </source>
</evidence>
<protein>
    <submittedName>
        <fullName evidence="3">DUF4062 domain-containing protein</fullName>
    </submittedName>
</protein>
<keyword evidence="4" id="KW-1185">Reference proteome</keyword>
<feature type="coiled-coil region" evidence="1">
    <location>
        <begin position="184"/>
        <end position="214"/>
    </location>
</feature>
<feature type="domain" description="DUF4062" evidence="2">
    <location>
        <begin position="5"/>
        <end position="100"/>
    </location>
</feature>
<evidence type="ECO:0000313" key="4">
    <source>
        <dbReference type="Proteomes" id="UP000719267"/>
    </source>
</evidence>
<dbReference type="InterPro" id="IPR025139">
    <property type="entry name" value="DUF4062"/>
</dbReference>
<gene>
    <name evidence="3" type="ORF">KW502_14045</name>
</gene>
<reference evidence="3 4" key="1">
    <citation type="submission" date="2021-07" db="EMBL/GenBank/DDBJ databases">
        <title>Mesonia aestuariivivens sp. nov., isolated from a tidal flat.</title>
        <authorList>
            <person name="Kim Y.-O."/>
            <person name="Yoon J.-H."/>
        </authorList>
    </citation>
    <scope>NUCLEOTIDE SEQUENCE [LARGE SCALE GENOMIC DNA]</scope>
    <source>
        <strain evidence="3 4">JHPTF-M18</strain>
    </source>
</reference>
<dbReference type="EMBL" id="JAHWDF010000020">
    <property type="protein sequence ID" value="MBW2962908.1"/>
    <property type="molecule type" value="Genomic_DNA"/>
</dbReference>
<dbReference type="RefSeq" id="WP_219041192.1">
    <property type="nucleotide sequence ID" value="NZ_JAHWDF010000020.1"/>
</dbReference>